<dbReference type="PaxDb" id="8022-A0A060YFM1"/>
<evidence type="ECO:0000313" key="3">
    <source>
        <dbReference type="EMBL" id="CDQ90546.1"/>
    </source>
</evidence>
<evidence type="ECO:0000313" key="4">
    <source>
        <dbReference type="Proteomes" id="UP000193380"/>
    </source>
</evidence>
<feature type="transmembrane region" description="Helical" evidence="1">
    <location>
        <begin position="98"/>
        <end position="116"/>
    </location>
</feature>
<feature type="signal peptide" evidence="2">
    <location>
        <begin position="1"/>
        <end position="25"/>
    </location>
</feature>
<dbReference type="AlphaFoldDB" id="A0A060YFM1"/>
<keyword evidence="1" id="KW-0472">Membrane</keyword>
<dbReference type="PANTHER" id="PTHR45720">
    <property type="entry name" value="CHLORIDE CHANNEL PROTEIN 2"/>
    <property type="match status" value="1"/>
</dbReference>
<dbReference type="PANTHER" id="PTHR45720:SF6">
    <property type="entry name" value="CHLORIDE CHANNEL PROTEIN 2"/>
    <property type="match status" value="1"/>
</dbReference>
<keyword evidence="1" id="KW-1133">Transmembrane helix</keyword>
<accession>A0A060YFM1</accession>
<evidence type="ECO:0000256" key="2">
    <source>
        <dbReference type="SAM" id="SignalP"/>
    </source>
</evidence>
<dbReference type="EMBL" id="FR910668">
    <property type="protein sequence ID" value="CDQ90546.1"/>
    <property type="molecule type" value="Genomic_DNA"/>
</dbReference>
<feature type="chain" id="PRO_5001597000" evidence="2">
    <location>
        <begin position="26"/>
        <end position="124"/>
    </location>
</feature>
<protein>
    <submittedName>
        <fullName evidence="3">Uncharacterized protein</fullName>
    </submittedName>
</protein>
<reference evidence="3" key="2">
    <citation type="submission" date="2014-03" db="EMBL/GenBank/DDBJ databases">
        <authorList>
            <person name="Genoscope - CEA"/>
        </authorList>
    </citation>
    <scope>NUCLEOTIDE SEQUENCE</scope>
</reference>
<dbReference type="GO" id="GO:0005886">
    <property type="term" value="C:plasma membrane"/>
    <property type="evidence" value="ECO:0007669"/>
    <property type="project" value="TreeGrafter"/>
</dbReference>
<dbReference type="GO" id="GO:0005247">
    <property type="term" value="F:voltage-gated chloride channel activity"/>
    <property type="evidence" value="ECO:0007669"/>
    <property type="project" value="TreeGrafter"/>
</dbReference>
<dbReference type="InterPro" id="IPR050970">
    <property type="entry name" value="Cl_channel_volt-gated"/>
</dbReference>
<gene>
    <name evidence="3" type="ORF">GSONMT00047351001</name>
</gene>
<evidence type="ECO:0000256" key="1">
    <source>
        <dbReference type="SAM" id="Phobius"/>
    </source>
</evidence>
<dbReference type="Proteomes" id="UP000193380">
    <property type="component" value="Unassembled WGS sequence"/>
</dbReference>
<proteinExistence type="predicted"/>
<name>A0A060YFM1_ONCMY</name>
<sequence>MKKRLLYPALVTLLVSTLTFPPGFGQFMAGKLTQKESLVTLLDNRTWAKQGIAEGFDYIGNSQAWNHPQVNVFVTLVLFIVMKVGTPSSSSSTLFSSLLFFIITYYLFNFLLLYSLPTTCGVSQ</sequence>
<reference evidence="3" key="1">
    <citation type="journal article" date="2014" name="Nat. Commun.">
        <title>The rainbow trout genome provides novel insights into evolution after whole-genome duplication in vertebrates.</title>
        <authorList>
            <person name="Berthelot C."/>
            <person name="Brunet F."/>
            <person name="Chalopin D."/>
            <person name="Juanchich A."/>
            <person name="Bernard M."/>
            <person name="Noel B."/>
            <person name="Bento P."/>
            <person name="Da Silva C."/>
            <person name="Labadie K."/>
            <person name="Alberti A."/>
            <person name="Aury J.M."/>
            <person name="Louis A."/>
            <person name="Dehais P."/>
            <person name="Bardou P."/>
            <person name="Montfort J."/>
            <person name="Klopp C."/>
            <person name="Cabau C."/>
            <person name="Gaspin C."/>
            <person name="Thorgaard G.H."/>
            <person name="Boussaha M."/>
            <person name="Quillet E."/>
            <person name="Guyomard R."/>
            <person name="Galiana D."/>
            <person name="Bobe J."/>
            <person name="Volff J.N."/>
            <person name="Genet C."/>
            <person name="Wincker P."/>
            <person name="Jaillon O."/>
            <person name="Roest Crollius H."/>
            <person name="Guiguen Y."/>
        </authorList>
    </citation>
    <scope>NUCLEOTIDE SEQUENCE [LARGE SCALE GENOMIC DNA]</scope>
</reference>
<keyword evidence="1" id="KW-0812">Transmembrane</keyword>
<keyword evidence="2" id="KW-0732">Signal</keyword>
<dbReference type="STRING" id="8022.A0A060YFM1"/>
<organism evidence="3 4">
    <name type="scientific">Oncorhynchus mykiss</name>
    <name type="common">Rainbow trout</name>
    <name type="synonym">Salmo gairdneri</name>
    <dbReference type="NCBI Taxonomy" id="8022"/>
    <lineage>
        <taxon>Eukaryota</taxon>
        <taxon>Metazoa</taxon>
        <taxon>Chordata</taxon>
        <taxon>Craniata</taxon>
        <taxon>Vertebrata</taxon>
        <taxon>Euteleostomi</taxon>
        <taxon>Actinopterygii</taxon>
        <taxon>Neopterygii</taxon>
        <taxon>Teleostei</taxon>
        <taxon>Protacanthopterygii</taxon>
        <taxon>Salmoniformes</taxon>
        <taxon>Salmonidae</taxon>
        <taxon>Salmoninae</taxon>
        <taxon>Oncorhynchus</taxon>
    </lineage>
</organism>